<evidence type="ECO:0000259" key="3">
    <source>
        <dbReference type="PROSITE" id="PS00022"/>
    </source>
</evidence>
<dbReference type="InterPro" id="IPR042350">
    <property type="entry name" value="ATRAID"/>
</dbReference>
<gene>
    <name evidence="4" type="ORF">KC01_LOCUS16440</name>
</gene>
<evidence type="ECO:0000313" key="5">
    <source>
        <dbReference type="Proteomes" id="UP001497482"/>
    </source>
</evidence>
<evidence type="ECO:0000256" key="1">
    <source>
        <dbReference type="SAM" id="Phobius"/>
    </source>
</evidence>
<keyword evidence="1" id="KW-1133">Transmembrane helix</keyword>
<reference evidence="4 5" key="1">
    <citation type="submission" date="2024-04" db="EMBL/GenBank/DDBJ databases">
        <authorList>
            <person name="Waldvogel A.-M."/>
            <person name="Schoenle A."/>
        </authorList>
    </citation>
    <scope>NUCLEOTIDE SEQUENCE [LARGE SCALE GENOMIC DNA]</scope>
</reference>
<keyword evidence="2" id="KW-0732">Signal</keyword>
<feature type="signal peptide" evidence="2">
    <location>
        <begin position="1"/>
        <end position="28"/>
    </location>
</feature>
<keyword evidence="1" id="KW-0812">Transmembrane</keyword>
<dbReference type="GO" id="GO:0045669">
    <property type="term" value="P:positive regulation of osteoblast differentiation"/>
    <property type="evidence" value="ECO:0007669"/>
    <property type="project" value="TreeGrafter"/>
</dbReference>
<accession>A0AAV2KDI9</accession>
<keyword evidence="1" id="KW-0472">Membrane</keyword>
<dbReference type="Proteomes" id="UP001497482">
    <property type="component" value="Chromosome 17"/>
</dbReference>
<evidence type="ECO:0000313" key="4">
    <source>
        <dbReference type="EMBL" id="CAL1586361.1"/>
    </source>
</evidence>
<feature type="domain" description="EGF-like" evidence="3">
    <location>
        <begin position="184"/>
        <end position="195"/>
    </location>
</feature>
<feature type="chain" id="PRO_5043886794" description="EGF-like domain-containing protein" evidence="2">
    <location>
        <begin position="29"/>
        <end position="232"/>
    </location>
</feature>
<feature type="transmembrane region" description="Helical" evidence="1">
    <location>
        <begin position="203"/>
        <end position="223"/>
    </location>
</feature>
<evidence type="ECO:0000256" key="2">
    <source>
        <dbReference type="SAM" id="SignalP"/>
    </source>
</evidence>
<organism evidence="4 5">
    <name type="scientific">Knipowitschia caucasica</name>
    <name type="common">Caucasian dwarf goby</name>
    <name type="synonym">Pomatoschistus caucasicus</name>
    <dbReference type="NCBI Taxonomy" id="637954"/>
    <lineage>
        <taxon>Eukaryota</taxon>
        <taxon>Metazoa</taxon>
        <taxon>Chordata</taxon>
        <taxon>Craniata</taxon>
        <taxon>Vertebrata</taxon>
        <taxon>Euteleostomi</taxon>
        <taxon>Actinopterygii</taxon>
        <taxon>Neopterygii</taxon>
        <taxon>Teleostei</taxon>
        <taxon>Neoteleostei</taxon>
        <taxon>Acanthomorphata</taxon>
        <taxon>Gobiaria</taxon>
        <taxon>Gobiiformes</taxon>
        <taxon>Gobioidei</taxon>
        <taxon>Gobiidae</taxon>
        <taxon>Gobiinae</taxon>
        <taxon>Knipowitschia</taxon>
    </lineage>
</organism>
<sequence length="232" mass="25056">MKAGARQLNPALLVVFVLELCFYSASNSSELQVCDLCYGTVRAEGAVGQFCSKSAGRIEGRCCLQNDTAFDHNLIIGLDLSNCSLAQVGNIQDASAARIIDLSLNPKANISDTTFQGFIELDRLILPIHLLCPGGATSWKKIEKNGDQRLCEGQNSMCNQTVQMSTVCPENSQCAPFGPGLSQCSCAADYHGYKCLREGKFPVVQVLGPLGASTVVFSLLMWVTQRRKAKPL</sequence>
<keyword evidence="5" id="KW-1185">Reference proteome</keyword>
<dbReference type="InterPro" id="IPR000742">
    <property type="entry name" value="EGF"/>
</dbReference>
<dbReference type="PROSITE" id="PS00022">
    <property type="entry name" value="EGF_1"/>
    <property type="match status" value="1"/>
</dbReference>
<proteinExistence type="predicted"/>
<dbReference type="EMBL" id="OZ035839">
    <property type="protein sequence ID" value="CAL1586361.1"/>
    <property type="molecule type" value="Genomic_DNA"/>
</dbReference>
<dbReference type="PANTHER" id="PTHR15926:SF1">
    <property type="entry name" value="ALL-TRANS RETINOIC ACID-INDUCED DIFFERENTIATION FACTOR"/>
    <property type="match status" value="1"/>
</dbReference>
<name>A0AAV2KDI9_KNICA</name>
<dbReference type="PANTHER" id="PTHR15926">
    <property type="entry name" value="ALL-TRANS RETINOIC ACID-INDUCED DIFFERENTIATION FACTOR"/>
    <property type="match status" value="1"/>
</dbReference>
<protein>
    <recommendedName>
        <fullName evidence="3">EGF-like domain-containing protein</fullName>
    </recommendedName>
</protein>
<dbReference type="AlphaFoldDB" id="A0AAV2KDI9"/>